<dbReference type="Proteomes" id="UP001159405">
    <property type="component" value="Unassembled WGS sequence"/>
</dbReference>
<sequence length="417" mass="47064">MAAKRPFVPEGNTPGKTASKRPSTQGTSRKSLFQESDRRKSASSIQKWTDEETTALVQYIFLYSENKWTDKWPTGEDPEFWKACSVYVNKVCKSSRTGLVTKFLAKEFKTLSEVEEALQIVYVRSSVAFEESSVFEERARSTPQKTVLVDDACLSPIFSCSPSKGAEQSVGDVVRQFLMYFKSSLSSRLRTQLLQHIFKLSVLQDHGNDFFKSVNSDFLNVSLGAMKTLMPFGLIDYNIRFFASSKTQKLGMEKHYSSWLQTMFSQFGQKWLCLHRGPAEQYDEDPMPVQSVQNKLDHSSGADNEEEIDIIQSALQQSSLSLDLEESSVSLELSSTMSEDQSLSPLVEENVISSPEPSDGGQVAHLSHLWTHASNIERQEVELGLLPPQEMERLHSIRPTGVNNANRNPWMFDPLKV</sequence>
<protein>
    <submittedName>
        <fullName evidence="2">Uncharacterized protein</fullName>
    </submittedName>
</protein>
<keyword evidence="3" id="KW-1185">Reference proteome</keyword>
<feature type="region of interest" description="Disordered" evidence="1">
    <location>
        <begin position="1"/>
        <end position="38"/>
    </location>
</feature>
<accession>A0ABN8NXW1</accession>
<evidence type="ECO:0000313" key="3">
    <source>
        <dbReference type="Proteomes" id="UP001159405"/>
    </source>
</evidence>
<proteinExistence type="predicted"/>
<name>A0ABN8NXW1_9CNID</name>
<reference evidence="2 3" key="1">
    <citation type="submission" date="2022-05" db="EMBL/GenBank/DDBJ databases">
        <authorList>
            <consortium name="Genoscope - CEA"/>
            <person name="William W."/>
        </authorList>
    </citation>
    <scope>NUCLEOTIDE SEQUENCE [LARGE SCALE GENOMIC DNA]</scope>
</reference>
<organism evidence="2 3">
    <name type="scientific">Porites lobata</name>
    <dbReference type="NCBI Taxonomy" id="104759"/>
    <lineage>
        <taxon>Eukaryota</taxon>
        <taxon>Metazoa</taxon>
        <taxon>Cnidaria</taxon>
        <taxon>Anthozoa</taxon>
        <taxon>Hexacorallia</taxon>
        <taxon>Scleractinia</taxon>
        <taxon>Fungiina</taxon>
        <taxon>Poritidae</taxon>
        <taxon>Porites</taxon>
    </lineage>
</organism>
<dbReference type="EMBL" id="CALNXK010000041">
    <property type="protein sequence ID" value="CAH3125429.1"/>
    <property type="molecule type" value="Genomic_DNA"/>
</dbReference>
<evidence type="ECO:0000256" key="1">
    <source>
        <dbReference type="SAM" id="MobiDB-lite"/>
    </source>
</evidence>
<feature type="compositionally biased region" description="Polar residues" evidence="1">
    <location>
        <begin position="14"/>
        <end position="34"/>
    </location>
</feature>
<comment type="caution">
    <text evidence="2">The sequence shown here is derived from an EMBL/GenBank/DDBJ whole genome shotgun (WGS) entry which is preliminary data.</text>
</comment>
<evidence type="ECO:0000313" key="2">
    <source>
        <dbReference type="EMBL" id="CAH3125429.1"/>
    </source>
</evidence>
<gene>
    <name evidence="2" type="ORF">PLOB_00031852</name>
</gene>
<feature type="non-terminal residue" evidence="2">
    <location>
        <position position="417"/>
    </location>
</feature>